<evidence type="ECO:0000313" key="1">
    <source>
        <dbReference type="EMBL" id="KAG9254771.1"/>
    </source>
</evidence>
<protein>
    <submittedName>
        <fullName evidence="1">Uncharacterized protein</fullName>
    </submittedName>
</protein>
<gene>
    <name evidence="1" type="ORF">F5Z01DRAFT_93861</name>
</gene>
<dbReference type="Proteomes" id="UP000887229">
    <property type="component" value="Unassembled WGS sequence"/>
</dbReference>
<proteinExistence type="predicted"/>
<dbReference type="PANTHER" id="PTHR42085">
    <property type="entry name" value="F-BOX DOMAIN-CONTAINING PROTEIN"/>
    <property type="match status" value="1"/>
</dbReference>
<accession>A0A9P7ZMQ4</accession>
<dbReference type="AlphaFoldDB" id="A0A9P7ZMQ4"/>
<keyword evidence="2" id="KW-1185">Reference proteome</keyword>
<organism evidence="1 2">
    <name type="scientific">Emericellopsis atlantica</name>
    <dbReference type="NCBI Taxonomy" id="2614577"/>
    <lineage>
        <taxon>Eukaryota</taxon>
        <taxon>Fungi</taxon>
        <taxon>Dikarya</taxon>
        <taxon>Ascomycota</taxon>
        <taxon>Pezizomycotina</taxon>
        <taxon>Sordariomycetes</taxon>
        <taxon>Hypocreomycetidae</taxon>
        <taxon>Hypocreales</taxon>
        <taxon>Bionectriaceae</taxon>
        <taxon>Emericellopsis</taxon>
    </lineage>
</organism>
<evidence type="ECO:0000313" key="2">
    <source>
        <dbReference type="Proteomes" id="UP000887229"/>
    </source>
</evidence>
<dbReference type="PANTHER" id="PTHR42085:SF2">
    <property type="entry name" value="F-BOX DOMAIN-CONTAINING PROTEIN"/>
    <property type="match status" value="1"/>
</dbReference>
<sequence length="318" mass="35825">MAPGRRPAKSGVLVIRTPPATAPAAAPALSKGASTAPAPSGDVDSIPIADLTLDVPLRPFQRKRRVPDRSFPFLELPSELRIKVYEHYFRDDEWPNEILDLGPDIYKRYHKKLGIIRVCRQIHDEATHYFYSTRRFRIFPTSPGRYFKTKKPLLSRMKKVQRECVTSLELRLGPGWSAPPRGWVVNDALGLTEFTNVRTLCVFVECDPSDGVFKGFRRSEGFYEGFSRTLLASILEKLPSVNIVEFDGWSSVKKKGAMMSGLLETARTAGYLTAWGPERGWTDEDHEDDEPNKHEPNPFMAVTPLATGDWPHNILVSA</sequence>
<dbReference type="EMBL" id="MU251253">
    <property type="protein sequence ID" value="KAG9254771.1"/>
    <property type="molecule type" value="Genomic_DNA"/>
</dbReference>
<name>A0A9P7ZMQ4_9HYPO</name>
<comment type="caution">
    <text evidence="1">The sequence shown here is derived from an EMBL/GenBank/DDBJ whole genome shotgun (WGS) entry which is preliminary data.</text>
</comment>
<dbReference type="InterPro" id="IPR038883">
    <property type="entry name" value="AN11006-like"/>
</dbReference>
<dbReference type="OrthoDB" id="5372935at2759"/>
<reference evidence="1" key="1">
    <citation type="journal article" date="2021" name="IMA Fungus">
        <title>Genomic characterization of three marine fungi, including Emericellopsis atlantica sp. nov. with signatures of a generalist lifestyle and marine biomass degradation.</title>
        <authorList>
            <person name="Hagestad O.C."/>
            <person name="Hou L."/>
            <person name="Andersen J.H."/>
            <person name="Hansen E.H."/>
            <person name="Altermark B."/>
            <person name="Li C."/>
            <person name="Kuhnert E."/>
            <person name="Cox R.J."/>
            <person name="Crous P.W."/>
            <person name="Spatafora J.W."/>
            <person name="Lail K."/>
            <person name="Amirebrahimi M."/>
            <person name="Lipzen A."/>
            <person name="Pangilinan J."/>
            <person name="Andreopoulos W."/>
            <person name="Hayes R.D."/>
            <person name="Ng V."/>
            <person name="Grigoriev I.V."/>
            <person name="Jackson S.A."/>
            <person name="Sutton T.D.S."/>
            <person name="Dobson A.D.W."/>
            <person name="Rama T."/>
        </authorList>
    </citation>
    <scope>NUCLEOTIDE SEQUENCE</scope>
    <source>
        <strain evidence="1">TS7</strain>
    </source>
</reference>
<dbReference type="GeneID" id="70298136"/>
<dbReference type="RefSeq" id="XP_046118695.1">
    <property type="nucleotide sequence ID" value="XM_046267233.1"/>
</dbReference>